<dbReference type="RefSeq" id="WP_093239317.1">
    <property type="nucleotide sequence ID" value="NZ_FNQF01000002.1"/>
</dbReference>
<organism evidence="1 2">
    <name type="scientific">Psychroflexus halocasei</name>
    <dbReference type="NCBI Taxonomy" id="908615"/>
    <lineage>
        <taxon>Bacteria</taxon>
        <taxon>Pseudomonadati</taxon>
        <taxon>Bacteroidota</taxon>
        <taxon>Flavobacteriia</taxon>
        <taxon>Flavobacteriales</taxon>
        <taxon>Flavobacteriaceae</taxon>
        <taxon>Psychroflexus</taxon>
    </lineage>
</organism>
<dbReference type="STRING" id="908615.SAMN05421540_102187"/>
<protein>
    <recommendedName>
        <fullName evidence="3">ABC transporter ATPase</fullName>
    </recommendedName>
</protein>
<keyword evidence="2" id="KW-1185">Reference proteome</keyword>
<accession>A0A1H3X0P6</accession>
<dbReference type="Proteomes" id="UP000198820">
    <property type="component" value="Unassembled WGS sequence"/>
</dbReference>
<dbReference type="EMBL" id="FNQF01000002">
    <property type="protein sequence ID" value="SDZ92202.1"/>
    <property type="molecule type" value="Genomic_DNA"/>
</dbReference>
<evidence type="ECO:0008006" key="3">
    <source>
        <dbReference type="Google" id="ProtNLM"/>
    </source>
</evidence>
<gene>
    <name evidence="1" type="ORF">SAMN05421540_102187</name>
</gene>
<sequence>MLVNFDQLPEDARVWIYQADRSISEEELKTMKLEVEAFLKEWTAHGQELKVGYKIPYNRFLVFGLDESMSAASGCSIDASMRFIQALQEKYKIDLLDKMNVSYKHGEYVAYKPLNDFKKMVKQKSVSPRTIVFNNLVNTKAEFDEYWEVPLEESWHSRFLK</sequence>
<reference evidence="1 2" key="1">
    <citation type="submission" date="2016-10" db="EMBL/GenBank/DDBJ databases">
        <authorList>
            <person name="de Groot N.N."/>
        </authorList>
    </citation>
    <scope>NUCLEOTIDE SEQUENCE [LARGE SCALE GENOMIC DNA]</scope>
    <source>
        <strain evidence="1 2">DSM 23581</strain>
    </source>
</reference>
<name>A0A1H3X0P6_9FLAO</name>
<dbReference type="AlphaFoldDB" id="A0A1H3X0P6"/>
<proteinExistence type="predicted"/>
<evidence type="ECO:0000313" key="1">
    <source>
        <dbReference type="EMBL" id="SDZ92202.1"/>
    </source>
</evidence>
<evidence type="ECO:0000313" key="2">
    <source>
        <dbReference type="Proteomes" id="UP000198820"/>
    </source>
</evidence>